<dbReference type="InterPro" id="IPR005311">
    <property type="entry name" value="PBP_dimer"/>
</dbReference>
<dbReference type="PANTHER" id="PTHR30627">
    <property type="entry name" value="PEPTIDOGLYCAN D,D-TRANSPEPTIDASE"/>
    <property type="match status" value="1"/>
</dbReference>
<evidence type="ECO:0000256" key="7">
    <source>
        <dbReference type="ARBA" id="ARBA00022692"/>
    </source>
</evidence>
<dbReference type="GO" id="GO:0009252">
    <property type="term" value="P:peptidoglycan biosynthetic process"/>
    <property type="evidence" value="ECO:0007669"/>
    <property type="project" value="UniProtKB-KW"/>
</dbReference>
<keyword evidence="6" id="KW-0645">Protease</keyword>
<dbReference type="AlphaFoldDB" id="A0A6M4NMN9"/>
<evidence type="ECO:0000256" key="9">
    <source>
        <dbReference type="ARBA" id="ARBA00022960"/>
    </source>
</evidence>
<gene>
    <name evidence="17" type="ORF">PlAlph_2420</name>
</gene>
<keyword evidence="17" id="KW-0808">Transferase</keyword>
<dbReference type="GO" id="GO:0071555">
    <property type="term" value="P:cell wall organization"/>
    <property type="evidence" value="ECO:0007669"/>
    <property type="project" value="UniProtKB-KW"/>
</dbReference>
<evidence type="ECO:0000259" key="15">
    <source>
        <dbReference type="Pfam" id="PF00905"/>
    </source>
</evidence>
<dbReference type="EC" id="2.4.1.129" evidence="17"/>
<keyword evidence="8" id="KW-0378">Hydrolase</keyword>
<dbReference type="Pfam" id="PF00905">
    <property type="entry name" value="Transpeptidase"/>
    <property type="match status" value="1"/>
</dbReference>
<evidence type="ECO:0000256" key="14">
    <source>
        <dbReference type="SAM" id="Phobius"/>
    </source>
</evidence>
<evidence type="ECO:0000256" key="6">
    <source>
        <dbReference type="ARBA" id="ARBA00022670"/>
    </source>
</evidence>
<comment type="subcellular location">
    <subcellularLocation>
        <location evidence="2">Cell membrane</location>
    </subcellularLocation>
    <subcellularLocation>
        <location evidence="1">Membrane</location>
        <topology evidence="1">Single-pass membrane protein</topology>
    </subcellularLocation>
</comment>
<dbReference type="PANTHER" id="PTHR30627:SF2">
    <property type="entry name" value="PEPTIDOGLYCAN D,D-TRANSPEPTIDASE MRDA"/>
    <property type="match status" value="1"/>
</dbReference>
<dbReference type="InterPro" id="IPR012338">
    <property type="entry name" value="Beta-lactam/transpept-like"/>
</dbReference>
<dbReference type="InterPro" id="IPR050515">
    <property type="entry name" value="Beta-lactam/transpept"/>
</dbReference>
<dbReference type="Gene3D" id="3.30.1390.30">
    <property type="entry name" value="Penicillin-binding protein 2a, domain 3"/>
    <property type="match status" value="1"/>
</dbReference>
<evidence type="ECO:0000256" key="10">
    <source>
        <dbReference type="ARBA" id="ARBA00022984"/>
    </source>
</evidence>
<evidence type="ECO:0000256" key="11">
    <source>
        <dbReference type="ARBA" id="ARBA00022989"/>
    </source>
</evidence>
<evidence type="ECO:0000256" key="4">
    <source>
        <dbReference type="ARBA" id="ARBA00022519"/>
    </source>
</evidence>
<name>A0A6M4NMN9_9PROT</name>
<keyword evidence="4" id="KW-0997">Cell inner membrane</keyword>
<keyword evidence="17" id="KW-0328">Glycosyltransferase</keyword>
<dbReference type="NCBIfam" id="TIGR03423">
    <property type="entry name" value="pbp2_mrdA"/>
    <property type="match status" value="1"/>
</dbReference>
<sequence>MNRDNSKGKVLIFRTLVWGGIQFVLLMGIVARLYFLQVYEADKYKTMSDENRISSRILVPPRGVIFDRNGVPIANNKQNFQAMIVAEQASNVKETIEKFKKLMPLSEKEEARVFRDLKRYRRFVPIKLKEGLSWEDVSRILLAAPEMPGIIVDDGLSRDYPFGQQMAHVLGYVAAVSEKDLKTDNDPLLETPGFKIGRIGLEKKYEHELRGKGGNLKLEVNAVGRIMKEIEREDGVRGEKLELTIDSRLQQKAYELFGEESGAAVLMDVHTGEILTFISMPSYDSNDFVQGVSQELYDTLLYNEKQPLINKAIAGRYSPGSTFKMIVALAALESGTITKDAKVSCYGKMNFGNHLFHCWKKGGHGALNVVEALQHSCDIFFYEVAQKVGIERIAAMARRFGLGAPTALNFDDEKAGIIPDKAWKLANLKSPWQGGETLIAGIGQGYILTTPMQLAVMTARIANGGIMVEPSLTPVSKEKIKKYKNIGINPAYMALVKEGMCSVVNRQGGTALLARFDYNGQKMCGKTGTTQVKRISLQERQTGIIKQEDTPWKYRNHALFVGYAPQDNPRYAVAVLVEHGGGGSTVAAPIASALLKEALILEEEKK</sequence>
<dbReference type="SUPFAM" id="SSF56601">
    <property type="entry name" value="beta-lactamase/transpeptidase-like"/>
    <property type="match status" value="1"/>
</dbReference>
<feature type="domain" description="Penicillin-binding protein transpeptidase" evidence="15">
    <location>
        <begin position="262"/>
        <end position="596"/>
    </location>
</feature>
<accession>A0A6M4NMN9</accession>
<evidence type="ECO:0000256" key="13">
    <source>
        <dbReference type="ARBA" id="ARBA00023316"/>
    </source>
</evidence>
<feature type="transmembrane region" description="Helical" evidence="14">
    <location>
        <begin position="12"/>
        <end position="35"/>
    </location>
</feature>
<keyword evidence="13" id="KW-0961">Cell wall biogenesis/degradation</keyword>
<keyword evidence="12 14" id="KW-0472">Membrane</keyword>
<dbReference type="EMBL" id="MN990729">
    <property type="protein sequence ID" value="QJR98237.1"/>
    <property type="molecule type" value="Genomic_DNA"/>
</dbReference>
<dbReference type="GO" id="GO:0009002">
    <property type="term" value="F:serine-type D-Ala-D-Ala carboxypeptidase activity"/>
    <property type="evidence" value="ECO:0007669"/>
    <property type="project" value="InterPro"/>
</dbReference>
<keyword evidence="7 14" id="KW-0812">Transmembrane</keyword>
<dbReference type="GO" id="GO:0071972">
    <property type="term" value="F:peptidoglycan L,D-transpeptidase activity"/>
    <property type="evidence" value="ECO:0007669"/>
    <property type="project" value="TreeGrafter"/>
</dbReference>
<dbReference type="GO" id="GO:0006508">
    <property type="term" value="P:proteolysis"/>
    <property type="evidence" value="ECO:0007669"/>
    <property type="project" value="UniProtKB-KW"/>
</dbReference>
<dbReference type="Gene3D" id="3.90.1310.10">
    <property type="entry name" value="Penicillin-binding protein 2a (Domain 2)"/>
    <property type="match status" value="1"/>
</dbReference>
<dbReference type="InterPro" id="IPR017790">
    <property type="entry name" value="Penicillin-binding_protein_2"/>
</dbReference>
<dbReference type="GO" id="GO:0016757">
    <property type="term" value="F:glycosyltransferase activity"/>
    <property type="evidence" value="ECO:0007669"/>
    <property type="project" value="UniProtKB-KW"/>
</dbReference>
<dbReference type="Pfam" id="PF03717">
    <property type="entry name" value="PBP_dimer"/>
    <property type="match status" value="1"/>
</dbReference>
<dbReference type="SUPFAM" id="SSF56519">
    <property type="entry name" value="Penicillin binding protein dimerisation domain"/>
    <property type="match status" value="1"/>
</dbReference>
<evidence type="ECO:0000256" key="8">
    <source>
        <dbReference type="ARBA" id="ARBA00022801"/>
    </source>
</evidence>
<keyword evidence="10" id="KW-0573">Peptidoglycan synthesis</keyword>
<feature type="domain" description="Penicillin-binding protein dimerisation" evidence="16">
    <location>
        <begin position="59"/>
        <end position="230"/>
    </location>
</feature>
<evidence type="ECO:0000313" key="17">
    <source>
        <dbReference type="EMBL" id="QJR98237.1"/>
    </source>
</evidence>
<dbReference type="GO" id="GO:0005886">
    <property type="term" value="C:plasma membrane"/>
    <property type="evidence" value="ECO:0007669"/>
    <property type="project" value="UniProtKB-SubCell"/>
</dbReference>
<protein>
    <submittedName>
        <fullName evidence="17">Peptidoglycan glycosyltransferase</fullName>
        <ecNumber evidence="17">2.4.1.129</ecNumber>
    </submittedName>
</protein>
<dbReference type="FunFam" id="3.40.710.10:FF:000024">
    <property type="entry name" value="Penicillin-binding protein 2"/>
    <property type="match status" value="1"/>
</dbReference>
<keyword evidence="9" id="KW-0133">Cell shape</keyword>
<evidence type="ECO:0000256" key="5">
    <source>
        <dbReference type="ARBA" id="ARBA00022645"/>
    </source>
</evidence>
<evidence type="ECO:0000256" key="12">
    <source>
        <dbReference type="ARBA" id="ARBA00023136"/>
    </source>
</evidence>
<keyword evidence="3" id="KW-1003">Cell membrane</keyword>
<keyword evidence="5" id="KW-0121">Carboxypeptidase</keyword>
<evidence type="ECO:0000256" key="3">
    <source>
        <dbReference type="ARBA" id="ARBA00022475"/>
    </source>
</evidence>
<evidence type="ECO:0000256" key="1">
    <source>
        <dbReference type="ARBA" id="ARBA00004167"/>
    </source>
</evidence>
<organism evidence="17">
    <name type="scientific">uncultured Alphaproteobacteria bacterium</name>
    <dbReference type="NCBI Taxonomy" id="91750"/>
    <lineage>
        <taxon>Bacteria</taxon>
        <taxon>Pseudomonadati</taxon>
        <taxon>Pseudomonadota</taxon>
        <taxon>Alphaproteobacteria</taxon>
        <taxon>environmental samples</taxon>
    </lineage>
</organism>
<dbReference type="InterPro" id="IPR001460">
    <property type="entry name" value="PCN-bd_Tpept"/>
</dbReference>
<keyword evidence="11 14" id="KW-1133">Transmembrane helix</keyword>
<proteinExistence type="predicted"/>
<dbReference type="GO" id="GO:0008658">
    <property type="term" value="F:penicillin binding"/>
    <property type="evidence" value="ECO:0007669"/>
    <property type="project" value="InterPro"/>
</dbReference>
<dbReference type="InterPro" id="IPR036138">
    <property type="entry name" value="PBP_dimer_sf"/>
</dbReference>
<dbReference type="GO" id="GO:0008360">
    <property type="term" value="P:regulation of cell shape"/>
    <property type="evidence" value="ECO:0007669"/>
    <property type="project" value="UniProtKB-KW"/>
</dbReference>
<evidence type="ECO:0000259" key="16">
    <source>
        <dbReference type="Pfam" id="PF03717"/>
    </source>
</evidence>
<evidence type="ECO:0000256" key="2">
    <source>
        <dbReference type="ARBA" id="ARBA00004236"/>
    </source>
</evidence>
<dbReference type="Gene3D" id="3.40.710.10">
    <property type="entry name" value="DD-peptidase/beta-lactamase superfamily"/>
    <property type="match status" value="1"/>
</dbReference>
<reference evidence="17" key="1">
    <citation type="submission" date="2020-01" db="EMBL/GenBank/DDBJ databases">
        <title>Gastrointestinal microbiota of LL stock colony Peromyscus leucopus.</title>
        <authorList>
            <person name="Milovic A."/>
            <person name="Bassam K."/>
            <person name="Keay E."/>
            <person name="Barbour A.G."/>
        </authorList>
    </citation>
    <scope>NUCLEOTIDE SEQUENCE</scope>
    <source>
        <strain evidence="17">LL90</strain>
    </source>
</reference>